<dbReference type="PROSITE" id="PS50042">
    <property type="entry name" value="CNMP_BINDING_3"/>
    <property type="match status" value="1"/>
</dbReference>
<reference evidence="2 3" key="1">
    <citation type="submission" date="2018-10" db="EMBL/GenBank/DDBJ databases">
        <title>Genome sequencing of Mucilaginibacter sp. HYN0043.</title>
        <authorList>
            <person name="Kim M."/>
            <person name="Yi H."/>
        </authorList>
    </citation>
    <scope>NUCLEOTIDE SEQUENCE [LARGE SCALE GENOMIC DNA]</scope>
    <source>
        <strain evidence="2 3">HYN0043</strain>
    </source>
</reference>
<accession>A0A494W6U7</accession>
<dbReference type="Pfam" id="PF00027">
    <property type="entry name" value="cNMP_binding"/>
    <property type="match status" value="1"/>
</dbReference>
<dbReference type="AlphaFoldDB" id="A0A494W6U7"/>
<dbReference type="SUPFAM" id="SSF51206">
    <property type="entry name" value="cAMP-binding domain-like"/>
    <property type="match status" value="1"/>
</dbReference>
<name>A0A494W6U7_9SPHI</name>
<dbReference type="InterPro" id="IPR018490">
    <property type="entry name" value="cNMP-bd_dom_sf"/>
</dbReference>
<evidence type="ECO:0000259" key="1">
    <source>
        <dbReference type="PROSITE" id="PS50042"/>
    </source>
</evidence>
<dbReference type="CDD" id="cd00038">
    <property type="entry name" value="CAP_ED"/>
    <property type="match status" value="1"/>
</dbReference>
<dbReference type="EMBL" id="CP032869">
    <property type="protein sequence ID" value="AYL99523.1"/>
    <property type="molecule type" value="Genomic_DNA"/>
</dbReference>
<evidence type="ECO:0000313" key="2">
    <source>
        <dbReference type="EMBL" id="AYL99523.1"/>
    </source>
</evidence>
<keyword evidence="3" id="KW-1185">Reference proteome</keyword>
<dbReference type="KEGG" id="muh:HYN43_020735"/>
<dbReference type="Gene3D" id="2.60.120.10">
    <property type="entry name" value="Jelly Rolls"/>
    <property type="match status" value="1"/>
</dbReference>
<dbReference type="InterPro" id="IPR014710">
    <property type="entry name" value="RmlC-like_jellyroll"/>
</dbReference>
<dbReference type="Proteomes" id="UP000270046">
    <property type="component" value="Chromosome"/>
</dbReference>
<dbReference type="OrthoDB" id="1092431at2"/>
<protein>
    <submittedName>
        <fullName evidence="2">Cyclic nucleotide-binding domain-containing protein</fullName>
    </submittedName>
</protein>
<feature type="domain" description="Cyclic nucleotide-binding" evidence="1">
    <location>
        <begin position="16"/>
        <end position="115"/>
    </location>
</feature>
<evidence type="ECO:0000313" key="3">
    <source>
        <dbReference type="Proteomes" id="UP000270046"/>
    </source>
</evidence>
<gene>
    <name evidence="2" type="ORF">HYN43_020735</name>
</gene>
<proteinExistence type="predicted"/>
<sequence length="189" mass="21574">MIDILRQHIINRLGKDTENLGQVLTYFKELHVKRGSLLVEKGGPCDQVYFIASGCLQVFVYDADLNETTRDIVTEENWCTDLISFGSGQPATEHIKAVEHSVLMAINRAGFQQLMETVPQFDKVYKQILEASYANSVYRINTFVSLTALDRIKWLMEYRPTLMSRLSSKLIGSYLGISQETFSRLKARI</sequence>
<organism evidence="2 3">
    <name type="scientific">Mucilaginibacter celer</name>
    <dbReference type="NCBI Taxonomy" id="2305508"/>
    <lineage>
        <taxon>Bacteria</taxon>
        <taxon>Pseudomonadati</taxon>
        <taxon>Bacteroidota</taxon>
        <taxon>Sphingobacteriia</taxon>
        <taxon>Sphingobacteriales</taxon>
        <taxon>Sphingobacteriaceae</taxon>
        <taxon>Mucilaginibacter</taxon>
    </lineage>
</organism>
<dbReference type="InterPro" id="IPR000595">
    <property type="entry name" value="cNMP-bd_dom"/>
</dbReference>